<sequence>MLRILDSLRRTKPPTTTVTASPPPSPTEDITIVLLAAVEEEYDEATTMTPTAKVTTMAPAITNIITITEQPTLNGKALSSAEMMAPSSVAIIVVLNTVLPPPPITIVVDTKITMSSVESVSSCAEEDKSYLKVGDTSQVNF</sequence>
<dbReference type="Proteomes" id="UP001497516">
    <property type="component" value="Chromosome 10"/>
</dbReference>
<accession>A0AAV2CV57</accession>
<dbReference type="AlphaFoldDB" id="A0AAV2CV57"/>
<evidence type="ECO:0000256" key="1">
    <source>
        <dbReference type="SAM" id="MobiDB-lite"/>
    </source>
</evidence>
<reference evidence="2 3" key="1">
    <citation type="submission" date="2024-04" db="EMBL/GenBank/DDBJ databases">
        <authorList>
            <person name="Fracassetti M."/>
        </authorList>
    </citation>
    <scope>NUCLEOTIDE SEQUENCE [LARGE SCALE GENOMIC DNA]</scope>
</reference>
<gene>
    <name evidence="2" type="ORF">LTRI10_LOCUS6944</name>
</gene>
<evidence type="ECO:0000313" key="3">
    <source>
        <dbReference type="Proteomes" id="UP001497516"/>
    </source>
</evidence>
<protein>
    <submittedName>
        <fullName evidence="2">Uncharacterized protein</fullName>
    </submittedName>
</protein>
<name>A0AAV2CV57_9ROSI</name>
<feature type="region of interest" description="Disordered" evidence="1">
    <location>
        <begin position="1"/>
        <end position="27"/>
    </location>
</feature>
<proteinExistence type="predicted"/>
<organism evidence="2 3">
    <name type="scientific">Linum trigynum</name>
    <dbReference type="NCBI Taxonomy" id="586398"/>
    <lineage>
        <taxon>Eukaryota</taxon>
        <taxon>Viridiplantae</taxon>
        <taxon>Streptophyta</taxon>
        <taxon>Embryophyta</taxon>
        <taxon>Tracheophyta</taxon>
        <taxon>Spermatophyta</taxon>
        <taxon>Magnoliopsida</taxon>
        <taxon>eudicotyledons</taxon>
        <taxon>Gunneridae</taxon>
        <taxon>Pentapetalae</taxon>
        <taxon>rosids</taxon>
        <taxon>fabids</taxon>
        <taxon>Malpighiales</taxon>
        <taxon>Linaceae</taxon>
        <taxon>Linum</taxon>
    </lineage>
</organism>
<evidence type="ECO:0000313" key="2">
    <source>
        <dbReference type="EMBL" id="CAL1359461.1"/>
    </source>
</evidence>
<dbReference type="EMBL" id="OZ034814">
    <property type="protein sequence ID" value="CAL1359461.1"/>
    <property type="molecule type" value="Genomic_DNA"/>
</dbReference>
<keyword evidence="3" id="KW-1185">Reference proteome</keyword>